<dbReference type="GO" id="GO:0008270">
    <property type="term" value="F:zinc ion binding"/>
    <property type="evidence" value="ECO:0007669"/>
    <property type="project" value="InterPro"/>
</dbReference>
<comment type="caution">
    <text evidence="1">The sequence shown here is derived from an EMBL/GenBank/DDBJ whole genome shotgun (WGS) entry which is preliminary data.</text>
</comment>
<gene>
    <name evidence="1" type="ORF">B4U79_17169</name>
</gene>
<dbReference type="AlphaFoldDB" id="A0A3S3N9N1"/>
<dbReference type="PANTHER" id="PTHR33198">
    <property type="entry name" value="ANK_REP_REGION DOMAIN-CONTAINING PROTEIN-RELATED"/>
    <property type="match status" value="1"/>
</dbReference>
<dbReference type="Gene3D" id="4.10.60.10">
    <property type="entry name" value="Zinc finger, CCHC-type"/>
    <property type="match status" value="1"/>
</dbReference>
<dbReference type="CDD" id="cd00303">
    <property type="entry name" value="retropepsin_like"/>
    <property type="match status" value="1"/>
</dbReference>
<dbReference type="OrthoDB" id="6508866at2759"/>
<name>A0A3S3N9N1_9ACAR</name>
<keyword evidence="2" id="KW-1185">Reference proteome</keyword>
<dbReference type="GO" id="GO:0003676">
    <property type="term" value="F:nucleic acid binding"/>
    <property type="evidence" value="ECO:0007669"/>
    <property type="project" value="InterPro"/>
</dbReference>
<dbReference type="EMBL" id="NCKU01022016">
    <property type="protein sequence ID" value="RWR98435.1"/>
    <property type="molecule type" value="Genomic_DNA"/>
</dbReference>
<accession>A0A3S3N9N1</accession>
<dbReference type="InterPro" id="IPR036875">
    <property type="entry name" value="Znf_CCHC_sf"/>
</dbReference>
<dbReference type="Proteomes" id="UP000285301">
    <property type="component" value="Unassembled WGS sequence"/>
</dbReference>
<organism evidence="1 2">
    <name type="scientific">Dinothrombium tinctorium</name>
    <dbReference type="NCBI Taxonomy" id="1965070"/>
    <lineage>
        <taxon>Eukaryota</taxon>
        <taxon>Metazoa</taxon>
        <taxon>Ecdysozoa</taxon>
        <taxon>Arthropoda</taxon>
        <taxon>Chelicerata</taxon>
        <taxon>Arachnida</taxon>
        <taxon>Acari</taxon>
        <taxon>Acariformes</taxon>
        <taxon>Trombidiformes</taxon>
        <taxon>Prostigmata</taxon>
        <taxon>Anystina</taxon>
        <taxon>Parasitengona</taxon>
        <taxon>Trombidioidea</taxon>
        <taxon>Trombidiidae</taxon>
        <taxon>Dinothrombium</taxon>
    </lineage>
</organism>
<dbReference type="STRING" id="1965070.A0A3S3N9N1"/>
<dbReference type="SUPFAM" id="SSF57756">
    <property type="entry name" value="Retrovirus zinc finger-like domains"/>
    <property type="match status" value="1"/>
</dbReference>
<proteinExistence type="predicted"/>
<evidence type="ECO:0000313" key="1">
    <source>
        <dbReference type="EMBL" id="RWR98435.1"/>
    </source>
</evidence>
<protein>
    <submittedName>
        <fullName evidence="1">Uncharacterized protein</fullName>
    </submittedName>
</protein>
<feature type="non-terminal residue" evidence="1">
    <location>
        <position position="331"/>
    </location>
</feature>
<feature type="non-terminal residue" evidence="1">
    <location>
        <position position="1"/>
    </location>
</feature>
<reference evidence="1 2" key="1">
    <citation type="journal article" date="2018" name="Gigascience">
        <title>Genomes of trombidid mites reveal novel predicted allergens and laterally-transferred genes associated with secondary metabolism.</title>
        <authorList>
            <person name="Dong X."/>
            <person name="Chaisiri K."/>
            <person name="Xia D."/>
            <person name="Armstrong S.D."/>
            <person name="Fang Y."/>
            <person name="Donnelly M.J."/>
            <person name="Kadowaki T."/>
            <person name="McGarry J.W."/>
            <person name="Darby A.C."/>
            <person name="Makepeace B.L."/>
        </authorList>
    </citation>
    <scope>NUCLEOTIDE SEQUENCE [LARGE SCALE GENOMIC DNA]</scope>
    <source>
        <strain evidence="1">UoL-WK</strain>
    </source>
</reference>
<dbReference type="PANTHER" id="PTHR33198:SF20">
    <property type="entry name" value="RETROTRANSPOSON GAG DOMAIN-CONTAINING PROTEIN"/>
    <property type="match status" value="1"/>
</dbReference>
<sequence>MTLDSMRAPMPFSASGPSVATRWERWKRGLESYLLALNVNQSNRKRAILLHVGGEELQDIVDGLKDPGDNYEKTIDALNKHFSPTKNIIFECHMFQQIEQNKEESIDAFASRLRQAAKSCEFGELIDRMIAVQIVNRCQSAALRKRFLREESLTLDSILQIGRAHEAGELRSKQYVNTGCPQENDTSVNVVKTKSFVKKQQRKFFSSKMEQKRQFKCGRCGNNDHSSNHCTRARDKECHYCHKIGHFENVCLSKRREKKEISNVSEAQISNIFNVNTDELPTITIQLKDEKIPVLIDSGAAVNLMGVKLWKRFEANTKLLKTEKKIFSFGA</sequence>
<evidence type="ECO:0000313" key="2">
    <source>
        <dbReference type="Proteomes" id="UP000285301"/>
    </source>
</evidence>